<dbReference type="PANTHER" id="PTHR31605:SF0">
    <property type="entry name" value="GLYCEROL-3-PHOSPHATE O-ACYLTRANSFERASE 1"/>
    <property type="match status" value="1"/>
</dbReference>
<dbReference type="CDD" id="cd07992">
    <property type="entry name" value="LPLAT_AAK14816-like"/>
    <property type="match status" value="1"/>
</dbReference>
<keyword evidence="1" id="KW-0472">Membrane</keyword>
<protein>
    <submittedName>
        <fullName evidence="3">Glycerol-3-phosphate-1-acyltransferase</fullName>
    </submittedName>
</protein>
<dbReference type="InterPro" id="IPR002123">
    <property type="entry name" value="Plipid/glycerol_acylTrfase"/>
</dbReference>
<feature type="transmembrane region" description="Helical" evidence="1">
    <location>
        <begin position="375"/>
        <end position="394"/>
    </location>
</feature>
<feature type="transmembrane region" description="Helical" evidence="1">
    <location>
        <begin position="414"/>
        <end position="432"/>
    </location>
</feature>
<evidence type="ECO:0000313" key="4">
    <source>
        <dbReference type="Proteomes" id="UP001218188"/>
    </source>
</evidence>
<feature type="domain" description="Phospholipid/glycerol acyltransferase" evidence="2">
    <location>
        <begin position="40"/>
        <end position="173"/>
    </location>
</feature>
<comment type="caution">
    <text evidence="3">The sequence shown here is derived from an EMBL/GenBank/DDBJ whole genome shotgun (WGS) entry which is preliminary data.</text>
</comment>
<organism evidence="3 4">
    <name type="scientific">Mycena alexandri</name>
    <dbReference type="NCBI Taxonomy" id="1745969"/>
    <lineage>
        <taxon>Eukaryota</taxon>
        <taxon>Fungi</taxon>
        <taxon>Dikarya</taxon>
        <taxon>Basidiomycota</taxon>
        <taxon>Agaricomycotina</taxon>
        <taxon>Agaricomycetes</taxon>
        <taxon>Agaricomycetidae</taxon>
        <taxon>Agaricales</taxon>
        <taxon>Marasmiineae</taxon>
        <taxon>Mycenaceae</taxon>
        <taxon>Mycena</taxon>
    </lineage>
</organism>
<dbReference type="GO" id="GO:0004366">
    <property type="term" value="F:glycerol-3-phosphate O-acyltransferase activity"/>
    <property type="evidence" value="ECO:0007669"/>
    <property type="project" value="TreeGrafter"/>
</dbReference>
<accession>A0AAD6SVW6</accession>
<keyword evidence="4" id="KW-1185">Reference proteome</keyword>
<feature type="transmembrane region" description="Helical" evidence="1">
    <location>
        <begin position="332"/>
        <end position="354"/>
    </location>
</feature>
<dbReference type="Proteomes" id="UP001218188">
    <property type="component" value="Unassembled WGS sequence"/>
</dbReference>
<evidence type="ECO:0000259" key="2">
    <source>
        <dbReference type="SMART" id="SM00563"/>
    </source>
</evidence>
<name>A0AAD6SVW6_9AGAR</name>
<proteinExistence type="predicted"/>
<dbReference type="SUPFAM" id="SSF69593">
    <property type="entry name" value="Glycerol-3-phosphate (1)-acyltransferase"/>
    <property type="match status" value="1"/>
</dbReference>
<dbReference type="GO" id="GO:0016287">
    <property type="term" value="F:glycerone-phosphate O-acyltransferase activity"/>
    <property type="evidence" value="ECO:0007669"/>
    <property type="project" value="TreeGrafter"/>
</dbReference>
<evidence type="ECO:0000256" key="1">
    <source>
        <dbReference type="SAM" id="Phobius"/>
    </source>
</evidence>
<dbReference type="Pfam" id="PF01553">
    <property type="entry name" value="Acyltransferase"/>
    <property type="match status" value="1"/>
</dbReference>
<sequence>MELRIVYRLLRKVSDWALVSFYSETYVDSGEQNVPKDTPVIITPCHHNELIDVATLAATIPHRRKVSFWAKSTTFSHPVLGPILSSSGAIPVRRNPDKVDSATSNAALFDASTAALARNQVIGVFPEGTSYTEPAIAQILSGAAWAALEFMRSQHKHGKTGSVVIIPVGIVYTNKSKFRSRVHVEYGLPIDMTSYISSSLFEGPDPEAERAVVKAVMKDVEAQILERTINAPDWETLYAAQMTRSILWGDERNVKLKDWLVVTQTLVRLFSPSSSEEDVELVSVKRALTKYFSLLHYANLTHAEVDQLIRGYGSFPAQSFIFRFLLIALRTLINPSFLLFIPVFITHIPAYLLAGLGSKYLAPPGEEESQAQFKVILGGIGAGLGAGMSSYWITKLGKAFKPQLFHGNGMRSKLLLWALTAWILSKSHWALVDSNYRRFRRLRAVSKILLGVLQPRSWDLSPAQLTAYETPPAPAANPFLKQKEGFAPALGGRAWLKAQPRPVPSRKIIFHLLLARRSALSALARHSQSMRSTEKRVLVDFGGIFPE</sequence>
<keyword evidence="1" id="KW-1133">Transmembrane helix</keyword>
<evidence type="ECO:0000313" key="3">
    <source>
        <dbReference type="EMBL" id="KAJ7035029.1"/>
    </source>
</evidence>
<dbReference type="GO" id="GO:0008654">
    <property type="term" value="P:phospholipid biosynthetic process"/>
    <property type="evidence" value="ECO:0007669"/>
    <property type="project" value="TreeGrafter"/>
</dbReference>
<dbReference type="InterPro" id="IPR052744">
    <property type="entry name" value="GPAT/DAPAT"/>
</dbReference>
<dbReference type="EMBL" id="JARJCM010000053">
    <property type="protein sequence ID" value="KAJ7035029.1"/>
    <property type="molecule type" value="Genomic_DNA"/>
</dbReference>
<dbReference type="PANTHER" id="PTHR31605">
    <property type="entry name" value="GLYCEROL-3-PHOSPHATE O-ACYLTRANSFERASE 1"/>
    <property type="match status" value="1"/>
</dbReference>
<keyword evidence="1" id="KW-0812">Transmembrane</keyword>
<reference evidence="3" key="1">
    <citation type="submission" date="2023-03" db="EMBL/GenBank/DDBJ databases">
        <title>Massive genome expansion in bonnet fungi (Mycena s.s.) driven by repeated elements and novel gene families across ecological guilds.</title>
        <authorList>
            <consortium name="Lawrence Berkeley National Laboratory"/>
            <person name="Harder C.B."/>
            <person name="Miyauchi S."/>
            <person name="Viragh M."/>
            <person name="Kuo A."/>
            <person name="Thoen E."/>
            <person name="Andreopoulos B."/>
            <person name="Lu D."/>
            <person name="Skrede I."/>
            <person name="Drula E."/>
            <person name="Henrissat B."/>
            <person name="Morin E."/>
            <person name="Kohler A."/>
            <person name="Barry K."/>
            <person name="LaButti K."/>
            <person name="Morin E."/>
            <person name="Salamov A."/>
            <person name="Lipzen A."/>
            <person name="Mereny Z."/>
            <person name="Hegedus B."/>
            <person name="Baldrian P."/>
            <person name="Stursova M."/>
            <person name="Weitz H."/>
            <person name="Taylor A."/>
            <person name="Grigoriev I.V."/>
            <person name="Nagy L.G."/>
            <person name="Martin F."/>
            <person name="Kauserud H."/>
        </authorList>
    </citation>
    <scope>NUCLEOTIDE SEQUENCE</scope>
    <source>
        <strain evidence="3">CBHHK200</strain>
    </source>
</reference>
<dbReference type="SMART" id="SM00563">
    <property type="entry name" value="PlsC"/>
    <property type="match status" value="1"/>
</dbReference>
<gene>
    <name evidence="3" type="ORF">C8F04DRAFT_1099846</name>
</gene>
<dbReference type="AlphaFoldDB" id="A0AAD6SVW6"/>